<dbReference type="RefSeq" id="XP_005820032.1">
    <property type="nucleotide sequence ID" value="XM_005819975.1"/>
</dbReference>
<organism evidence="1">
    <name type="scientific">Guillardia theta (strain CCMP2712)</name>
    <name type="common">Cryptophyte</name>
    <dbReference type="NCBI Taxonomy" id="905079"/>
    <lineage>
        <taxon>Eukaryota</taxon>
        <taxon>Cryptophyceae</taxon>
        <taxon>Pyrenomonadales</taxon>
        <taxon>Geminigeraceae</taxon>
        <taxon>Guillardia</taxon>
    </lineage>
</organism>
<dbReference type="KEGG" id="gtt:GUITHDRAFT_148209"/>
<dbReference type="PaxDb" id="55529-EKX33052"/>
<reference evidence="2" key="3">
    <citation type="submission" date="2015-06" db="UniProtKB">
        <authorList>
            <consortium name="EnsemblProtists"/>
        </authorList>
    </citation>
    <scope>IDENTIFICATION</scope>
</reference>
<evidence type="ECO:0000313" key="3">
    <source>
        <dbReference type="Proteomes" id="UP000011087"/>
    </source>
</evidence>
<evidence type="ECO:0000313" key="2">
    <source>
        <dbReference type="EnsemblProtists" id="EKX33052"/>
    </source>
</evidence>
<proteinExistence type="predicted"/>
<keyword evidence="3" id="KW-1185">Reference proteome</keyword>
<dbReference type="Proteomes" id="UP000011087">
    <property type="component" value="Unassembled WGS sequence"/>
</dbReference>
<accession>L1IAB3</accession>
<dbReference type="EMBL" id="JH993159">
    <property type="protein sequence ID" value="EKX33052.1"/>
    <property type="molecule type" value="Genomic_DNA"/>
</dbReference>
<dbReference type="EnsemblProtists" id="EKX33052">
    <property type="protein sequence ID" value="EKX33052"/>
    <property type="gene ID" value="GUITHDRAFT_148209"/>
</dbReference>
<reference evidence="1 3" key="1">
    <citation type="journal article" date="2012" name="Nature">
        <title>Algal genomes reveal evolutionary mosaicism and the fate of nucleomorphs.</title>
        <authorList>
            <consortium name="DOE Joint Genome Institute"/>
            <person name="Curtis B.A."/>
            <person name="Tanifuji G."/>
            <person name="Burki F."/>
            <person name="Gruber A."/>
            <person name="Irimia M."/>
            <person name="Maruyama S."/>
            <person name="Arias M.C."/>
            <person name="Ball S.G."/>
            <person name="Gile G.H."/>
            <person name="Hirakawa Y."/>
            <person name="Hopkins J.F."/>
            <person name="Kuo A."/>
            <person name="Rensing S.A."/>
            <person name="Schmutz J."/>
            <person name="Symeonidi A."/>
            <person name="Elias M."/>
            <person name="Eveleigh R.J."/>
            <person name="Herman E.K."/>
            <person name="Klute M.J."/>
            <person name="Nakayama T."/>
            <person name="Obornik M."/>
            <person name="Reyes-Prieto A."/>
            <person name="Armbrust E.V."/>
            <person name="Aves S.J."/>
            <person name="Beiko R.G."/>
            <person name="Coutinho P."/>
            <person name="Dacks J.B."/>
            <person name="Durnford D.G."/>
            <person name="Fast N.M."/>
            <person name="Green B.R."/>
            <person name="Grisdale C.J."/>
            <person name="Hempel F."/>
            <person name="Henrissat B."/>
            <person name="Hoppner M.P."/>
            <person name="Ishida K."/>
            <person name="Kim E."/>
            <person name="Koreny L."/>
            <person name="Kroth P.G."/>
            <person name="Liu Y."/>
            <person name="Malik S.B."/>
            <person name="Maier U.G."/>
            <person name="McRose D."/>
            <person name="Mock T."/>
            <person name="Neilson J.A."/>
            <person name="Onodera N.T."/>
            <person name="Poole A.M."/>
            <person name="Pritham E.J."/>
            <person name="Richards T.A."/>
            <person name="Rocap G."/>
            <person name="Roy S.W."/>
            <person name="Sarai C."/>
            <person name="Schaack S."/>
            <person name="Shirato S."/>
            <person name="Slamovits C.H."/>
            <person name="Spencer D.F."/>
            <person name="Suzuki S."/>
            <person name="Worden A.Z."/>
            <person name="Zauner S."/>
            <person name="Barry K."/>
            <person name="Bell C."/>
            <person name="Bharti A.K."/>
            <person name="Crow J.A."/>
            <person name="Grimwood J."/>
            <person name="Kramer R."/>
            <person name="Lindquist E."/>
            <person name="Lucas S."/>
            <person name="Salamov A."/>
            <person name="McFadden G.I."/>
            <person name="Lane C.E."/>
            <person name="Keeling P.J."/>
            <person name="Gray M.W."/>
            <person name="Grigoriev I.V."/>
            <person name="Archibald J.M."/>
        </authorList>
    </citation>
    <scope>NUCLEOTIDE SEQUENCE</scope>
    <source>
        <strain evidence="1 3">CCMP2712</strain>
    </source>
</reference>
<sequence length="258" mass="29037">MFLVVISWKDGRRFIWKQGASVNVSLCARGRWKFELIYTFHGCLHYTCSSGVSNVGPSLRPKTNPKFGKYLGSFPEVWSCEHACMADGRPVSIKVSRRAASAGATRLWLTALILNPQKDIAMETLLLCGIQLSTTSVCRNETRTLFKSSTRPGIKLGEFLLNLRDSVKAWPIIVGCYIVRNDGKYFTASNVWAFLSLLAVSWPLVFLFVKKEHGETSDTNGARIKLGSQLNAKQNKGRVMELEKFFRFDWVDAAKKTK</sequence>
<evidence type="ECO:0000313" key="1">
    <source>
        <dbReference type="EMBL" id="EKX33052.1"/>
    </source>
</evidence>
<protein>
    <submittedName>
        <fullName evidence="1 2">Uncharacterized protein</fullName>
    </submittedName>
</protein>
<dbReference type="AlphaFoldDB" id="L1IAB3"/>
<name>L1IAB3_GUITC</name>
<gene>
    <name evidence="1" type="ORF">GUITHDRAFT_148209</name>
</gene>
<dbReference type="GeneID" id="17289765"/>
<reference evidence="3" key="2">
    <citation type="submission" date="2012-11" db="EMBL/GenBank/DDBJ databases">
        <authorList>
            <person name="Kuo A."/>
            <person name="Curtis B.A."/>
            <person name="Tanifuji G."/>
            <person name="Burki F."/>
            <person name="Gruber A."/>
            <person name="Irimia M."/>
            <person name="Maruyama S."/>
            <person name="Arias M.C."/>
            <person name="Ball S.G."/>
            <person name="Gile G.H."/>
            <person name="Hirakawa Y."/>
            <person name="Hopkins J.F."/>
            <person name="Rensing S.A."/>
            <person name="Schmutz J."/>
            <person name="Symeonidi A."/>
            <person name="Elias M."/>
            <person name="Eveleigh R.J."/>
            <person name="Herman E.K."/>
            <person name="Klute M.J."/>
            <person name="Nakayama T."/>
            <person name="Obornik M."/>
            <person name="Reyes-Prieto A."/>
            <person name="Armbrust E.V."/>
            <person name="Aves S.J."/>
            <person name="Beiko R.G."/>
            <person name="Coutinho P."/>
            <person name="Dacks J.B."/>
            <person name="Durnford D.G."/>
            <person name="Fast N.M."/>
            <person name="Green B.R."/>
            <person name="Grisdale C."/>
            <person name="Hempe F."/>
            <person name="Henrissat B."/>
            <person name="Hoppner M.P."/>
            <person name="Ishida K.-I."/>
            <person name="Kim E."/>
            <person name="Koreny L."/>
            <person name="Kroth P.G."/>
            <person name="Liu Y."/>
            <person name="Malik S.-B."/>
            <person name="Maier U.G."/>
            <person name="McRose D."/>
            <person name="Mock T."/>
            <person name="Neilson J.A."/>
            <person name="Onodera N.T."/>
            <person name="Poole A.M."/>
            <person name="Pritham E.J."/>
            <person name="Richards T.A."/>
            <person name="Rocap G."/>
            <person name="Roy S.W."/>
            <person name="Sarai C."/>
            <person name="Schaack S."/>
            <person name="Shirato S."/>
            <person name="Slamovits C.H."/>
            <person name="Spencer D.F."/>
            <person name="Suzuki S."/>
            <person name="Worden A.Z."/>
            <person name="Zauner S."/>
            <person name="Barry K."/>
            <person name="Bell C."/>
            <person name="Bharti A.K."/>
            <person name="Crow J.A."/>
            <person name="Grimwood J."/>
            <person name="Kramer R."/>
            <person name="Lindquist E."/>
            <person name="Lucas S."/>
            <person name="Salamov A."/>
            <person name="McFadden G.I."/>
            <person name="Lane C.E."/>
            <person name="Keeling P.J."/>
            <person name="Gray M.W."/>
            <person name="Grigoriev I.V."/>
            <person name="Archibald J.M."/>
        </authorList>
    </citation>
    <scope>NUCLEOTIDE SEQUENCE</scope>
    <source>
        <strain evidence="3">CCMP2712</strain>
    </source>
</reference>
<dbReference type="HOGENOM" id="CLU_1079440_0_0_1"/>